<evidence type="ECO:0000256" key="9">
    <source>
        <dbReference type="ARBA" id="ARBA00049563"/>
    </source>
</evidence>
<feature type="binding site" evidence="10">
    <location>
        <begin position="9"/>
        <end position="14"/>
    </location>
    <ligand>
        <name>substrate</name>
    </ligand>
</feature>
<organism evidence="14 15">
    <name type="scientific">Actinobaculum suis</name>
    <dbReference type="NCBI Taxonomy" id="1657"/>
    <lineage>
        <taxon>Bacteria</taxon>
        <taxon>Bacillati</taxon>
        <taxon>Actinomycetota</taxon>
        <taxon>Actinomycetes</taxon>
        <taxon>Actinomycetales</taxon>
        <taxon>Actinomycetaceae</taxon>
        <taxon>Actinobaculum</taxon>
    </lineage>
</organism>
<dbReference type="EC" id="2.5.1.75" evidence="10"/>
<dbReference type="Gene3D" id="1.10.20.140">
    <property type="match status" value="1"/>
</dbReference>
<dbReference type="PANTHER" id="PTHR11088:SF60">
    <property type="entry name" value="TRNA DIMETHYLALLYLTRANSFERASE"/>
    <property type="match status" value="1"/>
</dbReference>
<feature type="site" description="Interaction with substrate tRNA" evidence="10">
    <location>
        <position position="123"/>
    </location>
</feature>
<reference evidence="14 15" key="1">
    <citation type="submission" date="2018-11" db="EMBL/GenBank/DDBJ databases">
        <authorList>
            <consortium name="Pathogen Informatics"/>
        </authorList>
    </citation>
    <scope>NUCLEOTIDE SEQUENCE [LARGE SCALE GENOMIC DNA]</scope>
    <source>
        <strain evidence="14 15">NCTC10327</strain>
    </source>
</reference>
<dbReference type="EMBL" id="UYIO01000001">
    <property type="protein sequence ID" value="VDG76767.1"/>
    <property type="molecule type" value="Genomic_DNA"/>
</dbReference>
<dbReference type="GO" id="GO:0006400">
    <property type="term" value="P:tRNA modification"/>
    <property type="evidence" value="ECO:0007669"/>
    <property type="project" value="TreeGrafter"/>
</dbReference>
<evidence type="ECO:0000313" key="14">
    <source>
        <dbReference type="EMBL" id="VDG76767.1"/>
    </source>
</evidence>
<dbReference type="Pfam" id="PF01715">
    <property type="entry name" value="IPPT"/>
    <property type="match status" value="1"/>
</dbReference>
<dbReference type="HAMAP" id="MF_00185">
    <property type="entry name" value="IPP_trans"/>
    <property type="match status" value="1"/>
</dbReference>
<keyword evidence="6 10" id="KW-0547">Nucleotide-binding</keyword>
<sequence>MIIAIVGPTASGKTAISLELAEMLGGGRRVEIISADAFQLYRGMDIGTAKATPAERQRIRHHLIDVLDISEEASVAAYQKQARAALANILQRGKIPLVVGGSGLYVSALLDELDFPGTDPQVRAQVEKEATADYPAILRELATRDPQAYETLDHRNRRRVIRAVEIIRLRGHYTSRFPRHTSHYPEVYMHGINRERAVLHAGIHKRVEEMFAAGLLTEVAELLEQGLANTPTARRATGYAQAIEVLAGRMSQSEAIEKITVATRQLARKQISWFTADPRLTWHDNTAGQAAKIAAQIYASLPGQTPASGNEPALGNMPAPEN</sequence>
<evidence type="ECO:0000256" key="12">
    <source>
        <dbReference type="RuleBase" id="RU003784"/>
    </source>
</evidence>
<dbReference type="RefSeq" id="WP_185934150.1">
    <property type="nucleotide sequence ID" value="NZ_UYIO01000001.1"/>
</dbReference>
<comment type="catalytic activity">
    <reaction evidence="9 10 11">
        <text>adenosine(37) in tRNA + dimethylallyl diphosphate = N(6)-dimethylallyladenosine(37) in tRNA + diphosphate</text>
        <dbReference type="Rhea" id="RHEA:26482"/>
        <dbReference type="Rhea" id="RHEA-COMP:10162"/>
        <dbReference type="Rhea" id="RHEA-COMP:10375"/>
        <dbReference type="ChEBI" id="CHEBI:33019"/>
        <dbReference type="ChEBI" id="CHEBI:57623"/>
        <dbReference type="ChEBI" id="CHEBI:74411"/>
        <dbReference type="ChEBI" id="CHEBI:74415"/>
        <dbReference type="EC" id="2.5.1.75"/>
    </reaction>
</comment>
<dbReference type="InterPro" id="IPR039657">
    <property type="entry name" value="Dimethylallyltransferase"/>
</dbReference>
<evidence type="ECO:0000256" key="5">
    <source>
        <dbReference type="ARBA" id="ARBA00022694"/>
    </source>
</evidence>
<comment type="caution">
    <text evidence="10">Lacks conserved residue(s) required for the propagation of feature annotation.</text>
</comment>
<comment type="caution">
    <text evidence="14">The sequence shown here is derived from an EMBL/GenBank/DDBJ whole genome shotgun (WGS) entry which is preliminary data.</text>
</comment>
<keyword evidence="7 10" id="KW-0067">ATP-binding</keyword>
<evidence type="ECO:0000313" key="15">
    <source>
        <dbReference type="Proteomes" id="UP000269974"/>
    </source>
</evidence>
<comment type="function">
    <text evidence="2 10 12">Catalyzes the transfer of a dimethylallyl group onto the adenine at position 37 in tRNAs that read codons beginning with uridine, leading to the formation of N6-(dimethylallyl)adenosine (i(6)A).</text>
</comment>
<dbReference type="InterPro" id="IPR027417">
    <property type="entry name" value="P-loop_NTPase"/>
</dbReference>
<dbReference type="AlphaFoldDB" id="A0A7Z8Y9K5"/>
<dbReference type="SUPFAM" id="SSF52540">
    <property type="entry name" value="P-loop containing nucleoside triphosphate hydrolases"/>
    <property type="match status" value="1"/>
</dbReference>
<evidence type="ECO:0000256" key="1">
    <source>
        <dbReference type="ARBA" id="ARBA00001946"/>
    </source>
</evidence>
<comment type="cofactor">
    <cofactor evidence="1 10">
        <name>Mg(2+)</name>
        <dbReference type="ChEBI" id="CHEBI:18420"/>
    </cofactor>
</comment>
<gene>
    <name evidence="10 14" type="primary">miaA</name>
    <name evidence="14" type="ORF">NCTC10327_01403</name>
</gene>
<feature type="site" description="Interaction with substrate tRNA" evidence="10">
    <location>
        <position position="102"/>
    </location>
</feature>
<evidence type="ECO:0000256" key="7">
    <source>
        <dbReference type="ARBA" id="ARBA00022840"/>
    </source>
</evidence>
<evidence type="ECO:0000256" key="8">
    <source>
        <dbReference type="ARBA" id="ARBA00022842"/>
    </source>
</evidence>
<evidence type="ECO:0000256" key="3">
    <source>
        <dbReference type="ARBA" id="ARBA00005842"/>
    </source>
</evidence>
<evidence type="ECO:0000256" key="6">
    <source>
        <dbReference type="ARBA" id="ARBA00022741"/>
    </source>
</evidence>
<name>A0A7Z8Y9K5_9ACTO</name>
<keyword evidence="5 10" id="KW-0819">tRNA processing</keyword>
<protein>
    <recommendedName>
        <fullName evidence="10">tRNA dimethylallyltransferase</fullName>
        <ecNumber evidence="10">2.5.1.75</ecNumber>
    </recommendedName>
    <alternativeName>
        <fullName evidence="10">Dimethylallyl diphosphate:tRNA dimethylallyltransferase</fullName>
        <shortName evidence="10">DMAPP:tRNA dimethylallyltransferase</shortName>
        <shortName evidence="10">DMATase</shortName>
    </alternativeName>
    <alternativeName>
        <fullName evidence="10">Isopentenyl-diphosphate:tRNA isopentenyltransferase</fullName>
        <shortName evidence="10">IPP transferase</shortName>
        <shortName evidence="10">IPPT</shortName>
        <shortName evidence="10">IPTase</shortName>
    </alternativeName>
</protein>
<keyword evidence="4 10" id="KW-0808">Transferase</keyword>
<evidence type="ECO:0000256" key="10">
    <source>
        <dbReference type="HAMAP-Rule" id="MF_00185"/>
    </source>
</evidence>
<dbReference type="Gene3D" id="3.40.50.300">
    <property type="entry name" value="P-loop containing nucleotide triphosphate hydrolases"/>
    <property type="match status" value="1"/>
</dbReference>
<dbReference type="GO" id="GO:0052381">
    <property type="term" value="F:tRNA dimethylallyltransferase activity"/>
    <property type="evidence" value="ECO:0007669"/>
    <property type="project" value="UniProtKB-UniRule"/>
</dbReference>
<dbReference type="NCBIfam" id="TIGR00174">
    <property type="entry name" value="miaA"/>
    <property type="match status" value="1"/>
</dbReference>
<feature type="binding site" evidence="10">
    <location>
        <begin position="7"/>
        <end position="14"/>
    </location>
    <ligand>
        <name>ATP</name>
        <dbReference type="ChEBI" id="CHEBI:30616"/>
    </ligand>
</feature>
<dbReference type="GO" id="GO:0005524">
    <property type="term" value="F:ATP binding"/>
    <property type="evidence" value="ECO:0007669"/>
    <property type="project" value="UniProtKB-UniRule"/>
</dbReference>
<accession>A0A7Z8Y9K5</accession>
<dbReference type="Proteomes" id="UP000269974">
    <property type="component" value="Unassembled WGS sequence"/>
</dbReference>
<evidence type="ECO:0000256" key="13">
    <source>
        <dbReference type="RuleBase" id="RU003785"/>
    </source>
</evidence>
<dbReference type="InterPro" id="IPR018022">
    <property type="entry name" value="IPT"/>
</dbReference>
<evidence type="ECO:0000256" key="11">
    <source>
        <dbReference type="RuleBase" id="RU003783"/>
    </source>
</evidence>
<keyword evidence="8 10" id="KW-0460">Magnesium</keyword>
<comment type="similarity">
    <text evidence="3 10 13">Belongs to the IPP transferase family.</text>
</comment>
<evidence type="ECO:0000256" key="2">
    <source>
        <dbReference type="ARBA" id="ARBA00003213"/>
    </source>
</evidence>
<comment type="subunit">
    <text evidence="10">Monomer.</text>
</comment>
<evidence type="ECO:0000256" key="4">
    <source>
        <dbReference type="ARBA" id="ARBA00022679"/>
    </source>
</evidence>
<proteinExistence type="inferred from homology"/>
<dbReference type="PANTHER" id="PTHR11088">
    <property type="entry name" value="TRNA DIMETHYLALLYLTRANSFERASE"/>
    <property type="match status" value="1"/>
</dbReference>